<sequence length="73" mass="8506">MSSRLRSSSPGRTPTGTTDLTWFFRHHLRQLRYAIGLDNKDRQLDNKDRRKTTCFFAPLLFINSNKYGRTTAA</sequence>
<keyword evidence="2" id="KW-1185">Reference proteome</keyword>
<evidence type="ECO:0000313" key="2">
    <source>
        <dbReference type="Proteomes" id="UP000325577"/>
    </source>
</evidence>
<organism evidence="1 2">
    <name type="scientific">Nyssa sinensis</name>
    <dbReference type="NCBI Taxonomy" id="561372"/>
    <lineage>
        <taxon>Eukaryota</taxon>
        <taxon>Viridiplantae</taxon>
        <taxon>Streptophyta</taxon>
        <taxon>Embryophyta</taxon>
        <taxon>Tracheophyta</taxon>
        <taxon>Spermatophyta</taxon>
        <taxon>Magnoliopsida</taxon>
        <taxon>eudicotyledons</taxon>
        <taxon>Gunneridae</taxon>
        <taxon>Pentapetalae</taxon>
        <taxon>asterids</taxon>
        <taxon>Cornales</taxon>
        <taxon>Nyssaceae</taxon>
        <taxon>Nyssa</taxon>
    </lineage>
</organism>
<protein>
    <submittedName>
        <fullName evidence="1">Uncharacterized protein</fullName>
    </submittedName>
</protein>
<dbReference type="EMBL" id="CM018034">
    <property type="protein sequence ID" value="KAA8543086.1"/>
    <property type="molecule type" value="Genomic_DNA"/>
</dbReference>
<gene>
    <name evidence="1" type="ORF">F0562_021419</name>
</gene>
<accession>A0A5J5BKD5</accession>
<dbReference type="AlphaFoldDB" id="A0A5J5BKD5"/>
<dbReference type="Proteomes" id="UP000325577">
    <property type="component" value="Linkage Group LG11"/>
</dbReference>
<name>A0A5J5BKD5_9ASTE</name>
<proteinExistence type="predicted"/>
<evidence type="ECO:0000313" key="1">
    <source>
        <dbReference type="EMBL" id="KAA8543086.1"/>
    </source>
</evidence>
<reference evidence="1 2" key="1">
    <citation type="submission" date="2019-09" db="EMBL/GenBank/DDBJ databases">
        <title>A chromosome-level genome assembly of the Chinese tupelo Nyssa sinensis.</title>
        <authorList>
            <person name="Yang X."/>
            <person name="Kang M."/>
            <person name="Yang Y."/>
            <person name="Xiong H."/>
            <person name="Wang M."/>
            <person name="Zhang Z."/>
            <person name="Wang Z."/>
            <person name="Wu H."/>
            <person name="Ma T."/>
            <person name="Liu J."/>
            <person name="Xi Z."/>
        </authorList>
    </citation>
    <scope>NUCLEOTIDE SEQUENCE [LARGE SCALE GENOMIC DNA]</scope>
    <source>
        <strain evidence="1">J267</strain>
        <tissue evidence="1">Leaf</tissue>
    </source>
</reference>